<feature type="domain" description="Ras-GEF" evidence="5">
    <location>
        <begin position="555"/>
        <end position="843"/>
    </location>
</feature>
<feature type="transmembrane region" description="Helical" evidence="4">
    <location>
        <begin position="19"/>
        <end position="36"/>
    </location>
</feature>
<feature type="compositionally biased region" description="Polar residues" evidence="3">
    <location>
        <begin position="133"/>
        <end position="143"/>
    </location>
</feature>
<dbReference type="Gene3D" id="1.10.555.10">
    <property type="entry name" value="Rho GTPase activation protein"/>
    <property type="match status" value="1"/>
</dbReference>
<feature type="compositionally biased region" description="Low complexity" evidence="3">
    <location>
        <begin position="200"/>
        <end position="212"/>
    </location>
</feature>
<evidence type="ECO:0008006" key="10">
    <source>
        <dbReference type="Google" id="ProtNLM"/>
    </source>
</evidence>
<keyword evidence="4" id="KW-0472">Membrane</keyword>
<dbReference type="InterPro" id="IPR001895">
    <property type="entry name" value="RASGEF_cat_dom"/>
</dbReference>
<dbReference type="GO" id="GO:0005886">
    <property type="term" value="C:plasma membrane"/>
    <property type="evidence" value="ECO:0007669"/>
    <property type="project" value="EnsemblFungi"/>
</dbReference>
<feature type="region of interest" description="Disordered" evidence="3">
    <location>
        <begin position="1787"/>
        <end position="1810"/>
    </location>
</feature>
<dbReference type="GO" id="GO:0005085">
    <property type="term" value="F:guanyl-nucleotide exchange factor activity"/>
    <property type="evidence" value="ECO:0007669"/>
    <property type="project" value="UniProtKB-KW"/>
</dbReference>
<evidence type="ECO:0000256" key="1">
    <source>
        <dbReference type="ARBA" id="ARBA00022468"/>
    </source>
</evidence>
<dbReference type="KEGG" id="tpf:TPHA_0D04390"/>
<dbReference type="Pfam" id="PF00620">
    <property type="entry name" value="RhoGAP"/>
    <property type="match status" value="1"/>
</dbReference>
<reference evidence="8 9" key="1">
    <citation type="journal article" date="2011" name="Proc. Natl. Acad. Sci. U.S.A.">
        <title>Evolutionary erosion of yeast sex chromosomes by mating-type switching accidents.</title>
        <authorList>
            <person name="Gordon J.L."/>
            <person name="Armisen D."/>
            <person name="Proux-Wera E."/>
            <person name="Oheigeartaigh S.S."/>
            <person name="Byrne K.P."/>
            <person name="Wolfe K.H."/>
        </authorList>
    </citation>
    <scope>NUCLEOTIDE SEQUENCE [LARGE SCALE GENOMIC DNA]</scope>
    <source>
        <strain evidence="9">ATCC 24235 / CBS 4417 / NBRC 1672 / NRRL Y-8282 / UCD 70-5</strain>
    </source>
</reference>
<dbReference type="RefSeq" id="XP_003685507.1">
    <property type="nucleotide sequence ID" value="XM_003685459.1"/>
</dbReference>
<accession>G8BRZ8</accession>
<dbReference type="Gene3D" id="1.20.870.10">
    <property type="entry name" value="Son of sevenless (SoS) protein Chain: S domain 1"/>
    <property type="match status" value="1"/>
</dbReference>
<evidence type="ECO:0000313" key="9">
    <source>
        <dbReference type="Proteomes" id="UP000005666"/>
    </source>
</evidence>
<dbReference type="CDD" id="cd00159">
    <property type="entry name" value="RhoGAP"/>
    <property type="match status" value="1"/>
</dbReference>
<evidence type="ECO:0000256" key="4">
    <source>
        <dbReference type="SAM" id="Phobius"/>
    </source>
</evidence>
<keyword evidence="4" id="KW-0812">Transmembrane</keyword>
<feature type="compositionally biased region" description="Polar residues" evidence="3">
    <location>
        <begin position="267"/>
        <end position="276"/>
    </location>
</feature>
<feature type="domain" description="Rho-GAP" evidence="7">
    <location>
        <begin position="1953"/>
        <end position="2151"/>
    </location>
</feature>
<dbReference type="PROSITE" id="PS50212">
    <property type="entry name" value="RASGEF_NTER"/>
    <property type="match status" value="1"/>
</dbReference>
<protein>
    <recommendedName>
        <fullName evidence="10">Rho-GAP domain-containing protein</fullName>
    </recommendedName>
</protein>
<dbReference type="GO" id="GO:0005934">
    <property type="term" value="C:cellular bud tip"/>
    <property type="evidence" value="ECO:0007669"/>
    <property type="project" value="EnsemblFungi"/>
</dbReference>
<feature type="region of interest" description="Disordered" evidence="3">
    <location>
        <begin position="897"/>
        <end position="922"/>
    </location>
</feature>
<evidence type="ECO:0000259" key="6">
    <source>
        <dbReference type="PROSITE" id="PS50212"/>
    </source>
</evidence>
<dbReference type="GeneID" id="11530966"/>
<dbReference type="InterPro" id="IPR008936">
    <property type="entry name" value="Rho_GTPase_activation_prot"/>
</dbReference>
<feature type="domain" description="N-terminal Ras-GEF" evidence="6">
    <location>
        <begin position="1134"/>
        <end position="1304"/>
    </location>
</feature>
<dbReference type="SMART" id="SM00147">
    <property type="entry name" value="RasGEF"/>
    <property type="match status" value="1"/>
</dbReference>
<feature type="region of interest" description="Disordered" evidence="3">
    <location>
        <begin position="191"/>
        <end position="215"/>
    </location>
</feature>
<dbReference type="PROSITE" id="PS50238">
    <property type="entry name" value="RHOGAP"/>
    <property type="match status" value="1"/>
</dbReference>
<dbReference type="InterPro" id="IPR036964">
    <property type="entry name" value="RASGEF_cat_dom_sf"/>
</dbReference>
<feature type="region of interest" description="Disordered" evidence="3">
    <location>
        <begin position="109"/>
        <end position="154"/>
    </location>
</feature>
<feature type="compositionally biased region" description="Basic and acidic residues" evidence="3">
    <location>
        <begin position="256"/>
        <end position="266"/>
    </location>
</feature>
<dbReference type="Pfam" id="PF00618">
    <property type="entry name" value="RasGEF_N"/>
    <property type="match status" value="1"/>
</dbReference>
<feature type="region of interest" description="Disordered" evidence="3">
    <location>
        <begin position="249"/>
        <end position="287"/>
    </location>
</feature>
<dbReference type="GO" id="GO:0035024">
    <property type="term" value="P:negative regulation of Rho protein signal transduction"/>
    <property type="evidence" value="ECO:0007669"/>
    <property type="project" value="EnsemblFungi"/>
</dbReference>
<gene>
    <name evidence="8" type="primary">TPHA0D04390</name>
    <name evidence="8" type="ordered locus">TPHA_0D04390</name>
</gene>
<dbReference type="Gene3D" id="1.10.840.10">
    <property type="entry name" value="Ras guanine-nucleotide exchange factors catalytic domain"/>
    <property type="match status" value="1"/>
</dbReference>
<dbReference type="Proteomes" id="UP000005666">
    <property type="component" value="Chromosome 4"/>
</dbReference>
<dbReference type="InterPro" id="IPR050729">
    <property type="entry name" value="Rho-GAP"/>
</dbReference>
<dbReference type="PANTHER" id="PTHR23176">
    <property type="entry name" value="RHO/RAC/CDC GTPASE-ACTIVATING PROTEIN"/>
    <property type="match status" value="1"/>
</dbReference>
<dbReference type="OMA" id="TLEDDRW"/>
<dbReference type="EMBL" id="HE612859">
    <property type="protein sequence ID" value="CCE63073.1"/>
    <property type="molecule type" value="Genomic_DNA"/>
</dbReference>
<evidence type="ECO:0000259" key="7">
    <source>
        <dbReference type="PROSITE" id="PS50238"/>
    </source>
</evidence>
<proteinExistence type="predicted"/>
<feature type="compositionally biased region" description="Polar residues" evidence="3">
    <location>
        <begin position="897"/>
        <end position="910"/>
    </location>
</feature>
<dbReference type="SMART" id="SM00324">
    <property type="entry name" value="RhoGAP"/>
    <property type="match status" value="1"/>
</dbReference>
<dbReference type="InterPro" id="IPR000651">
    <property type="entry name" value="Ras-like_Gua-exchang_fac_N"/>
</dbReference>
<dbReference type="HOGENOM" id="CLU_002085_0_0_1"/>
<dbReference type="GO" id="GO:0044879">
    <property type="term" value="P:mitotic morphogenesis checkpoint signaling"/>
    <property type="evidence" value="ECO:0007669"/>
    <property type="project" value="EnsemblFungi"/>
</dbReference>
<dbReference type="STRING" id="1071381.G8BRZ8"/>
<dbReference type="InterPro" id="IPR023578">
    <property type="entry name" value="Ras_GEF_dom_sf"/>
</dbReference>
<feature type="transmembrane region" description="Helical" evidence="4">
    <location>
        <begin position="48"/>
        <end position="67"/>
    </location>
</feature>
<evidence type="ECO:0000256" key="3">
    <source>
        <dbReference type="SAM" id="MobiDB-lite"/>
    </source>
</evidence>
<dbReference type="eggNOG" id="KOG1450">
    <property type="taxonomic scope" value="Eukaryota"/>
</dbReference>
<keyword evidence="2" id="KW-0344">Guanine-nucleotide releasing factor</keyword>
<evidence type="ECO:0000313" key="8">
    <source>
        <dbReference type="EMBL" id="CCE63073.1"/>
    </source>
</evidence>
<name>G8BRZ8_TETPH</name>
<dbReference type="SUPFAM" id="SSF48350">
    <property type="entry name" value="GTPase activation domain, GAP"/>
    <property type="match status" value="1"/>
</dbReference>
<dbReference type="PANTHER" id="PTHR23176:SF96">
    <property type="entry name" value="GTPASE-ACTIVATING PROTEIN BEM2_IPL2"/>
    <property type="match status" value="1"/>
</dbReference>
<dbReference type="GO" id="GO:0005938">
    <property type="term" value="C:cell cortex"/>
    <property type="evidence" value="ECO:0007669"/>
    <property type="project" value="EnsemblFungi"/>
</dbReference>
<dbReference type="OrthoDB" id="79452at2759"/>
<dbReference type="GO" id="GO:0000131">
    <property type="term" value="C:incipient cellular bud site"/>
    <property type="evidence" value="ECO:0007669"/>
    <property type="project" value="EnsemblFungi"/>
</dbReference>
<feature type="compositionally biased region" description="Low complexity" evidence="3">
    <location>
        <begin position="1795"/>
        <end position="1810"/>
    </location>
</feature>
<dbReference type="SUPFAM" id="SSF50729">
    <property type="entry name" value="PH domain-like"/>
    <property type="match status" value="1"/>
</dbReference>
<dbReference type="GO" id="GO:0007264">
    <property type="term" value="P:small GTPase-mediated signal transduction"/>
    <property type="evidence" value="ECO:0007669"/>
    <property type="project" value="InterPro"/>
</dbReference>
<dbReference type="GO" id="GO:0005096">
    <property type="term" value="F:GTPase activator activity"/>
    <property type="evidence" value="ECO:0007669"/>
    <property type="project" value="UniProtKB-KW"/>
</dbReference>
<dbReference type="GO" id="GO:0043332">
    <property type="term" value="C:mating projection tip"/>
    <property type="evidence" value="ECO:0007669"/>
    <property type="project" value="EnsemblFungi"/>
</dbReference>
<dbReference type="PROSITE" id="PS50009">
    <property type="entry name" value="RASGEF_CAT"/>
    <property type="match status" value="1"/>
</dbReference>
<dbReference type="CDD" id="cd06224">
    <property type="entry name" value="REM"/>
    <property type="match status" value="1"/>
</dbReference>
<keyword evidence="4" id="KW-1133">Transmembrane helix</keyword>
<dbReference type="InterPro" id="IPR000198">
    <property type="entry name" value="RhoGAP_dom"/>
</dbReference>
<dbReference type="GO" id="GO:0030036">
    <property type="term" value="P:actin cytoskeleton organization"/>
    <property type="evidence" value="ECO:0007669"/>
    <property type="project" value="EnsemblFungi"/>
</dbReference>
<organism evidence="8 9">
    <name type="scientific">Tetrapisispora phaffii (strain ATCC 24235 / CBS 4417 / NBRC 1672 / NRRL Y-8282 / UCD 70-5)</name>
    <name type="common">Yeast</name>
    <name type="synonym">Fabospora phaffii</name>
    <dbReference type="NCBI Taxonomy" id="1071381"/>
    <lineage>
        <taxon>Eukaryota</taxon>
        <taxon>Fungi</taxon>
        <taxon>Dikarya</taxon>
        <taxon>Ascomycota</taxon>
        <taxon>Saccharomycotina</taxon>
        <taxon>Saccharomycetes</taxon>
        <taxon>Saccharomycetales</taxon>
        <taxon>Saccharomycetaceae</taxon>
        <taxon>Tetrapisispora</taxon>
    </lineage>
</organism>
<sequence>MVVVIVCCLVHTGMPRFRYPGAVVICFSLFYFDLTQGDGTVTSLAHTFYNYLFVIGIYVYADIYLVYSLHSIKKTNFTYTPVVFHRIRSKNIDKITDMRGFKWSSRRRASKMADDDSDSHEGNGNGTVHPRSRSMSHAGNATGNAAEPTASKRKSSFLLSSRFSRSNENIISEQQLSRSSTVGIPSIAETAQQARMPRSQPQQPQPQQQPQQHADRNTVVTLDQNNYDNTILKVGWVNRSNGQYLQSAASPIDSRMPNDHISRPDSTHGSTSQNNLGEKLGGSLSKESIVPPKKDLYMYKSNSSGSSLNLNTIGSGNNDTLLVPDYKLYRAQLKGPLLHLYKSGLPNSVKYFDPLVTQPPSNNNNAQTNTIGSATSQTPRQTLSYVNDIFPHPQLKLEKNKDGRERIVSGSLESLCHTVLFWNTTSRNAINLILLLPMLDDFTKSFNYFILYTNHFIAHYHNDNATDEKKLNLLEERISLLIKSIVDLMPSFLLSQQCLNSIFTLIKMLKLENLKTIINNKTKSLNKLVSFKNLELLQSDELRALKYEYFIKSVDPIAFADTFHTISLTFDKVWSPRYDYSLLYNSTYINNVTISPSTPQNNSSNNNSTESLIIRSLNPSVFNNDDNLHILGRIMTSQLFSSSASPKLRAELLMIWIKVGCRLEEIGDLSSWLSIATIICSQPILRLSKTWNFVDDTTIKIVLRDWIPTMVQLGRRQFASKSTNSVFILAPPNLEDKFIRENVISYFGDLTIYADKLKDDIKFKYLEKKINRTKNAFYKWEQRLQDTSNKDANAINVQSKINKDLKIDENVKNDINSYWRYYLSSPKVDINKLMQLSLDIEPPSVDQSIYSKIGLNTNSSILTGSYLPVVFNELSTNFSFFPKKSIIELSAVKNTKNDLPTGEQTHSSSKVPPPRSSARMSKSISISEPFSLMRSSYAQINDDYSNNTIDEISSKQITGFDLIDSAILKNISSIEPSNSKLMRSACDIYNINSHIFRLNNGLIFKTFQDHSDENSNIGINTSFASEISDSTTRFSHLSVSTNNNTSFRDIIKDLSTISNSKDSRLSSIPKSNSIEDLDFLKDITKFSDGFDESTVINTVLKSSSLDKMIDLLVLTITIFSKLVNTSDLKKYYEDVSKVTSVENDSLLKQAAPSTTFGLLDFAFVKLSMDSTLFTEIFFDSYKSFTTTTSLIEQLAKRFIKAKACAYAITAMSLRESELSDTVDSSKFPNWDMTVEKESEINMSFVLMIHLGIMEAVHHLVKHQYSDFADDITCNSTFLDFFKILEESVTEDWPKQIRVIKEERALPPDQIEEIDSVYSKLSLHFNNIKSLYQKQFYRPVNMHRASRRASMLLNSFVNYSYDNFSNSLKNIENVDEFTTSFLALKYNDYEAILNWLVPLNIFISQQFQLVTKSEWITLSQQLEILYNQSPTSLFNYPSHIEYLKLLSVGDLEIEELEIANIFVWLSSVVGNQRQLFFKTIPVSIQLLFKFHLSLTNFFVSIISDPNINFQDRVNRFSVIIQTLNYVRWKNSSIDAFEVSHKTDHDSELSPHIPSFIETAIANALLAPQSRRYETSLRFAHSKLKVQKSQKRLRSICEILEDIDAIHIKLFLEAEVSATGVTNNYCPCPGWLVSSLMDLTLLISNSSSLNTNSFNFDKKRCINNIISNVTEMIPNTNNNHGRSSNFFKILFTNYRLPLESYQGKVKDVSKEEAKLADLKETGLYNEILILEVEKLRREKQKKEMLLMKEHESKRISVSQNISWKNKRNSIIIPSSYQVTANNQVTTSVTNGTDITKRNSVSSSSTRNSIITSNNHSGVSRRLGDFFKSPFSMGTFSSSVSNQSLHSYLVQVLKNDGSLSPAVLPEIELSNLLETKPMLIIKTFEIKAIVPLVNHKMSSSYAYSFKIIMGNGSEHTIQATSMKDMNEWVQMIKTSKRYSFYSQKYKGKTHNKVFGVPLEDICEREKGPVPAIVVKLLQTIEERGLDEIGLYRVPGSTGSITALKNAFDEEGAINNTFTLDDDRWYEINTIAGCFKMYLRELPDSLFTNEKIDDFAGVTLQFKAKKLSEEEYTNSIIKLLNGLPNIYYETMKAIVLHLNTVHKHVSNNRMDASNLAIVFSMSFIDQDNFASSMGTTLGAIQTILQHFITFPEKFFKE</sequence>
<evidence type="ECO:0000259" key="5">
    <source>
        <dbReference type="PROSITE" id="PS50009"/>
    </source>
</evidence>
<dbReference type="SUPFAM" id="SSF48366">
    <property type="entry name" value="Ras GEF"/>
    <property type="match status" value="2"/>
</dbReference>
<keyword evidence="1" id="KW-0343">GTPase activation</keyword>
<dbReference type="Pfam" id="PF00617">
    <property type="entry name" value="RasGEF"/>
    <property type="match status" value="1"/>
</dbReference>
<evidence type="ECO:0000256" key="2">
    <source>
        <dbReference type="PROSITE-ProRule" id="PRU00168"/>
    </source>
</evidence>
<keyword evidence="9" id="KW-1185">Reference proteome</keyword>